<dbReference type="OrthoDB" id="2278309at2759"/>
<name>A0A1X2HWV1_9FUNG</name>
<keyword evidence="2" id="KW-1185">Reference proteome</keyword>
<gene>
    <name evidence="1" type="ORF">BCR42DRAFT_475450</name>
</gene>
<comment type="caution">
    <text evidence="1">The sequence shown here is derived from an EMBL/GenBank/DDBJ whole genome shotgun (WGS) entry which is preliminary data.</text>
</comment>
<sequence>MYNRHQGTLTLYNLEFQIPHGPLFFFFYNHPSCVGNENLQQFIRPMMEYGLAMTITSQQSINKLESTQSTCLRRIYGAHNRSSTRIMRHLTNTPSMTERFHSLQLKYVHRMSYQPDDTLVSTMTTLMDPPRTKPGIWHKLIKQPLASRLPYDEDSYIYTPDMIKMYRLELLNALHPQFTLLQQCRPTNKVDLIMLIPMLPRVRSRCIRWRLGWLSGGMPKPCHCGTTITKKHFIQCRHFHSRLRISFATADDPLSFLLNRLPSQPPRARLTINRWNRSWPIICTLLLEMEYLQHPTHVEPTDTDTHDPFLLWIDRHAHPRPTPPPSLPPLT</sequence>
<dbReference type="Proteomes" id="UP000193560">
    <property type="component" value="Unassembled WGS sequence"/>
</dbReference>
<reference evidence="1 2" key="1">
    <citation type="submission" date="2016-07" db="EMBL/GenBank/DDBJ databases">
        <title>Pervasive Adenine N6-methylation of Active Genes in Fungi.</title>
        <authorList>
            <consortium name="DOE Joint Genome Institute"/>
            <person name="Mondo S.J."/>
            <person name="Dannebaum R.O."/>
            <person name="Kuo R.C."/>
            <person name="Labutti K."/>
            <person name="Haridas S."/>
            <person name="Kuo A."/>
            <person name="Salamov A."/>
            <person name="Ahrendt S.R."/>
            <person name="Lipzen A."/>
            <person name="Sullivan W."/>
            <person name="Andreopoulos W.B."/>
            <person name="Clum A."/>
            <person name="Lindquist E."/>
            <person name="Daum C."/>
            <person name="Ramamoorthy G.K."/>
            <person name="Gryganskyi A."/>
            <person name="Culley D."/>
            <person name="Magnuson J.K."/>
            <person name="James T.Y."/>
            <person name="O'Malley M.A."/>
            <person name="Stajich J.E."/>
            <person name="Spatafora J.W."/>
            <person name="Visel A."/>
            <person name="Grigoriev I.V."/>
        </authorList>
    </citation>
    <scope>NUCLEOTIDE SEQUENCE [LARGE SCALE GENOMIC DNA]</scope>
    <source>
        <strain evidence="1 2">NRRL 1336</strain>
    </source>
</reference>
<dbReference type="EMBL" id="MCGE01000053">
    <property type="protein sequence ID" value="ORZ04125.1"/>
    <property type="molecule type" value="Genomic_DNA"/>
</dbReference>
<proteinExistence type="predicted"/>
<dbReference type="AlphaFoldDB" id="A0A1X2HWV1"/>
<evidence type="ECO:0000313" key="1">
    <source>
        <dbReference type="EMBL" id="ORZ04125.1"/>
    </source>
</evidence>
<organism evidence="1 2">
    <name type="scientific">Absidia repens</name>
    <dbReference type="NCBI Taxonomy" id="90262"/>
    <lineage>
        <taxon>Eukaryota</taxon>
        <taxon>Fungi</taxon>
        <taxon>Fungi incertae sedis</taxon>
        <taxon>Mucoromycota</taxon>
        <taxon>Mucoromycotina</taxon>
        <taxon>Mucoromycetes</taxon>
        <taxon>Mucorales</taxon>
        <taxon>Cunninghamellaceae</taxon>
        <taxon>Absidia</taxon>
    </lineage>
</organism>
<protein>
    <submittedName>
        <fullName evidence="1">Uncharacterized protein</fullName>
    </submittedName>
</protein>
<accession>A0A1X2HWV1</accession>
<evidence type="ECO:0000313" key="2">
    <source>
        <dbReference type="Proteomes" id="UP000193560"/>
    </source>
</evidence>
<dbReference type="STRING" id="90262.A0A1X2HWV1"/>